<dbReference type="Gene3D" id="2.40.50.90">
    <property type="match status" value="1"/>
</dbReference>
<accession>A0A1D8TP51</accession>
<dbReference type="SUPFAM" id="SSF50199">
    <property type="entry name" value="Staphylococcal nuclease"/>
    <property type="match status" value="1"/>
</dbReference>
<dbReference type="PROSITE" id="PS50830">
    <property type="entry name" value="TNASE_3"/>
    <property type="match status" value="1"/>
</dbReference>
<dbReference type="GO" id="GO:0004519">
    <property type="term" value="F:endonuclease activity"/>
    <property type="evidence" value="ECO:0007669"/>
    <property type="project" value="UniProtKB-KW"/>
</dbReference>
<sequence>MNPTRQRIQNIFKSIVASVLILSLFGCAALLDQLGIGNYTVKRVSDGDTILVADRFGKDVKVRFACIDAPEIAHSNKQKQSRKLVDKSQFKWGNKAKERLQELVKQSDNQVVLTVTDTDRYGRSVSEVRLTDGTFVQEVLVKEGLAQVYRPYLKDCPSAEMVDSAEANAKRYRRGLWRDPKFVPAWEYRSLAKTKSSSS</sequence>
<proteinExistence type="predicted"/>
<keyword evidence="3" id="KW-0378">Hydrolase</keyword>
<dbReference type="OrthoDB" id="465137at2"/>
<dbReference type="Proteomes" id="UP000177870">
    <property type="component" value="Chromosome"/>
</dbReference>
<name>A0A1D8TP51_9CYAN</name>
<keyword evidence="1" id="KW-0540">Nuclease</keyword>
<evidence type="ECO:0000256" key="4">
    <source>
        <dbReference type="SAM" id="Phobius"/>
    </source>
</evidence>
<feature type="domain" description="TNase-like" evidence="5">
    <location>
        <begin position="41"/>
        <end position="179"/>
    </location>
</feature>
<keyword evidence="2" id="KW-0255">Endonuclease</keyword>
<gene>
    <name evidence="6" type="ORF">BJP34_08030</name>
</gene>
<dbReference type="RefSeq" id="WP_070391895.1">
    <property type="nucleotide sequence ID" value="NZ_CP017599.1"/>
</dbReference>
<evidence type="ECO:0000313" key="6">
    <source>
        <dbReference type="EMBL" id="AOW99411.1"/>
    </source>
</evidence>
<dbReference type="GO" id="GO:0016787">
    <property type="term" value="F:hydrolase activity"/>
    <property type="evidence" value="ECO:0007669"/>
    <property type="project" value="UniProtKB-KW"/>
</dbReference>
<dbReference type="KEGG" id="mpro:BJP34_08030"/>
<dbReference type="InterPro" id="IPR016071">
    <property type="entry name" value="Staphylococal_nuclease_OB-fold"/>
</dbReference>
<keyword evidence="4" id="KW-0812">Transmembrane</keyword>
<dbReference type="PANTHER" id="PTHR12302">
    <property type="entry name" value="EBNA2 BINDING PROTEIN P100"/>
    <property type="match status" value="1"/>
</dbReference>
<dbReference type="STRING" id="1458985.BJP34_08030"/>
<feature type="transmembrane region" description="Helical" evidence="4">
    <location>
        <begin position="12"/>
        <end position="31"/>
    </location>
</feature>
<reference evidence="7" key="1">
    <citation type="submission" date="2016-10" db="EMBL/GenBank/DDBJ databases">
        <title>Comparative genomics uncovers the prolific and rare metabolic potential of the cyanobacterial genus Moorea.</title>
        <authorList>
            <person name="Leao T."/>
            <person name="Castelao G."/>
            <person name="Korobeynikov A."/>
            <person name="Monroe E.A."/>
            <person name="Podell S."/>
            <person name="Glukhov E."/>
            <person name="Allen E."/>
            <person name="Gerwick W.H."/>
            <person name="Gerwick L."/>
        </authorList>
    </citation>
    <scope>NUCLEOTIDE SEQUENCE [LARGE SCALE GENOMIC DNA]</scope>
    <source>
        <strain evidence="7">PAL-8-15-08-1</strain>
    </source>
</reference>
<keyword evidence="4" id="KW-1133">Transmembrane helix</keyword>
<dbReference type="AlphaFoldDB" id="A0A1D8TP51"/>
<dbReference type="InterPro" id="IPR035437">
    <property type="entry name" value="SNase_OB-fold_sf"/>
</dbReference>
<dbReference type="SMART" id="SM00318">
    <property type="entry name" value="SNc"/>
    <property type="match status" value="1"/>
</dbReference>
<evidence type="ECO:0000256" key="1">
    <source>
        <dbReference type="ARBA" id="ARBA00022722"/>
    </source>
</evidence>
<evidence type="ECO:0000259" key="5">
    <source>
        <dbReference type="PROSITE" id="PS50830"/>
    </source>
</evidence>
<dbReference type="EMBL" id="CP017599">
    <property type="protein sequence ID" value="AOW99411.1"/>
    <property type="molecule type" value="Genomic_DNA"/>
</dbReference>
<evidence type="ECO:0000256" key="3">
    <source>
        <dbReference type="ARBA" id="ARBA00022801"/>
    </source>
</evidence>
<evidence type="ECO:0000256" key="2">
    <source>
        <dbReference type="ARBA" id="ARBA00022759"/>
    </source>
</evidence>
<keyword evidence="4" id="KW-0472">Membrane</keyword>
<dbReference type="Pfam" id="PF00565">
    <property type="entry name" value="SNase"/>
    <property type="match status" value="1"/>
</dbReference>
<dbReference type="PROSITE" id="PS51257">
    <property type="entry name" value="PROKAR_LIPOPROTEIN"/>
    <property type="match status" value="1"/>
</dbReference>
<protein>
    <submittedName>
        <fullName evidence="6">Nuclease</fullName>
    </submittedName>
</protein>
<dbReference type="PANTHER" id="PTHR12302:SF3">
    <property type="entry name" value="SERINE_THREONINE-PROTEIN KINASE 31"/>
    <property type="match status" value="1"/>
</dbReference>
<organism evidence="6 7">
    <name type="scientific">Moorena producens PAL-8-15-08-1</name>
    <dbReference type="NCBI Taxonomy" id="1458985"/>
    <lineage>
        <taxon>Bacteria</taxon>
        <taxon>Bacillati</taxon>
        <taxon>Cyanobacteriota</taxon>
        <taxon>Cyanophyceae</taxon>
        <taxon>Coleofasciculales</taxon>
        <taxon>Coleofasciculaceae</taxon>
        <taxon>Moorena</taxon>
    </lineage>
</organism>
<evidence type="ECO:0000313" key="7">
    <source>
        <dbReference type="Proteomes" id="UP000177870"/>
    </source>
</evidence>